<comment type="caution">
    <text evidence="2">The sequence shown here is derived from an EMBL/GenBank/DDBJ whole genome shotgun (WGS) entry which is preliminary data.</text>
</comment>
<dbReference type="PROSITE" id="PS50943">
    <property type="entry name" value="HTH_CROC1"/>
    <property type="match status" value="2"/>
</dbReference>
<dbReference type="SMART" id="SM00530">
    <property type="entry name" value="HTH_XRE"/>
    <property type="match status" value="2"/>
</dbReference>
<name>A0A1X1GSP3_STROR</name>
<accession>A0A1X1GSP3</accession>
<evidence type="ECO:0000259" key="1">
    <source>
        <dbReference type="PROSITE" id="PS50943"/>
    </source>
</evidence>
<proteinExistence type="predicted"/>
<evidence type="ECO:0000313" key="3">
    <source>
        <dbReference type="Proteomes" id="UP000193030"/>
    </source>
</evidence>
<dbReference type="GO" id="GO:0003677">
    <property type="term" value="F:DNA binding"/>
    <property type="evidence" value="ECO:0007669"/>
    <property type="project" value="InterPro"/>
</dbReference>
<dbReference type="CDD" id="cd00093">
    <property type="entry name" value="HTH_XRE"/>
    <property type="match status" value="2"/>
</dbReference>
<dbReference type="InterPro" id="IPR010982">
    <property type="entry name" value="Lambda_DNA-bd_dom_sf"/>
</dbReference>
<gene>
    <name evidence="2" type="ORF">B7725_01580</name>
</gene>
<protein>
    <recommendedName>
        <fullName evidence="1">HTH cro/C1-type domain-containing protein</fullName>
    </recommendedName>
</protein>
<dbReference type="RefSeq" id="WP_084874263.1">
    <property type="nucleotide sequence ID" value="NZ_NCUG01000014.1"/>
</dbReference>
<feature type="domain" description="HTH cro/C1-type" evidence="1">
    <location>
        <begin position="20"/>
        <end position="64"/>
    </location>
</feature>
<sequence length="154" mass="17984">MKIAIENLNRIKTIKQFTHKELAEKTGYSRNSIQKLFSYHNNSKTRLDLVVAVCKALDIDFPSIFDRKTKNYYGDYMFNNDLVNTLGTDYYLRNFVNRVQLEIKNNPRYSLKITTGLSESTISDLLNFKTRNPRVETLLKIAEGLNISISEMFR</sequence>
<dbReference type="EMBL" id="NCUG01000014">
    <property type="protein sequence ID" value="ORO49887.1"/>
    <property type="molecule type" value="Genomic_DNA"/>
</dbReference>
<reference evidence="2 3" key="1">
    <citation type="journal article" date="2016" name="Eur. J. Clin. Microbiol. Infect. Dis.">
        <title>Whole genome sequencing as a tool for phylogenetic analysis of clinical strains of Mitis group streptococci.</title>
        <authorList>
            <person name="Rasmussen L.H."/>
            <person name="Dargis R."/>
            <person name="Hojholt K."/>
            <person name="Christensen J.J."/>
            <person name="Skovgaard O."/>
            <person name="Justesen U.S."/>
            <person name="Rosenvinge F.S."/>
            <person name="Moser C."/>
            <person name="Lukjancenko O."/>
            <person name="Rasmussen S."/>
            <person name="Nielsen X.C."/>
        </authorList>
    </citation>
    <scope>NUCLEOTIDE SEQUENCE [LARGE SCALE GENOMIC DNA]</scope>
    <source>
        <strain evidence="2 3">OD_314165_09</strain>
    </source>
</reference>
<dbReference type="SUPFAM" id="SSF47413">
    <property type="entry name" value="lambda repressor-like DNA-binding domains"/>
    <property type="match status" value="2"/>
</dbReference>
<feature type="domain" description="HTH cro/C1-type" evidence="1">
    <location>
        <begin position="115"/>
        <end position="152"/>
    </location>
</feature>
<organism evidence="2 3">
    <name type="scientific">Streptococcus oralis subsp. tigurinus</name>
    <dbReference type="NCBI Taxonomy" id="1077464"/>
    <lineage>
        <taxon>Bacteria</taxon>
        <taxon>Bacillati</taxon>
        <taxon>Bacillota</taxon>
        <taxon>Bacilli</taxon>
        <taxon>Lactobacillales</taxon>
        <taxon>Streptococcaceae</taxon>
        <taxon>Streptococcus</taxon>
    </lineage>
</organism>
<dbReference type="Pfam" id="PF13443">
    <property type="entry name" value="HTH_26"/>
    <property type="match status" value="2"/>
</dbReference>
<dbReference type="Gene3D" id="1.10.260.40">
    <property type="entry name" value="lambda repressor-like DNA-binding domains"/>
    <property type="match status" value="2"/>
</dbReference>
<dbReference type="Proteomes" id="UP000193030">
    <property type="component" value="Unassembled WGS sequence"/>
</dbReference>
<dbReference type="InterPro" id="IPR001387">
    <property type="entry name" value="Cro/C1-type_HTH"/>
</dbReference>
<dbReference type="AlphaFoldDB" id="A0A1X1GSP3"/>
<evidence type="ECO:0000313" key="2">
    <source>
        <dbReference type="EMBL" id="ORO49887.1"/>
    </source>
</evidence>